<dbReference type="InterPro" id="IPR016933">
    <property type="entry name" value="UCP029688_pentapep"/>
</dbReference>
<reference evidence="1" key="1">
    <citation type="submission" date="2022-11" db="EMBL/GenBank/DDBJ databases">
        <title>Parathalassolutuus dongxingensis gen. nov., sp. nov., a novel member of family Oceanospirillaceae isolated from a coastal shrimp pond in Guangxi, China.</title>
        <authorList>
            <person name="Chen H."/>
        </authorList>
    </citation>
    <scope>NUCLEOTIDE SEQUENCE</scope>
    <source>
        <strain evidence="1">G-43</strain>
    </source>
</reference>
<accession>A0A9X3EB59</accession>
<comment type="caution">
    <text evidence="1">The sequence shown here is derived from an EMBL/GenBank/DDBJ whole genome shotgun (WGS) entry which is preliminary data.</text>
</comment>
<dbReference type="InterPro" id="IPR051082">
    <property type="entry name" value="Pentapeptide-BTB/POZ_domain"/>
</dbReference>
<dbReference type="PANTHER" id="PTHR14136:SF17">
    <property type="entry name" value="BTB_POZ DOMAIN-CONTAINING PROTEIN KCTD9"/>
    <property type="match status" value="1"/>
</dbReference>
<evidence type="ECO:0000313" key="1">
    <source>
        <dbReference type="EMBL" id="MCY0964382.1"/>
    </source>
</evidence>
<dbReference type="InterPro" id="IPR001646">
    <property type="entry name" value="5peptide_repeat"/>
</dbReference>
<name>A0A9X3EB59_9GAMM</name>
<dbReference type="PANTHER" id="PTHR14136">
    <property type="entry name" value="BTB_POZ DOMAIN-CONTAINING PROTEIN KCTD9"/>
    <property type="match status" value="1"/>
</dbReference>
<dbReference type="Pfam" id="PF00805">
    <property type="entry name" value="Pentapeptide"/>
    <property type="match status" value="1"/>
</dbReference>
<proteinExistence type="predicted"/>
<gene>
    <name evidence="1" type="ORF">OUO13_04220</name>
</gene>
<dbReference type="PIRSF" id="PIRSF029688">
    <property type="entry name" value="UCP29688_pentapep"/>
    <property type="match status" value="1"/>
</dbReference>
<evidence type="ECO:0000313" key="2">
    <source>
        <dbReference type="Proteomes" id="UP001150830"/>
    </source>
</evidence>
<dbReference type="RefSeq" id="WP_283172599.1">
    <property type="nucleotide sequence ID" value="NZ_JAPNOA010000016.1"/>
</dbReference>
<dbReference type="EMBL" id="JAPNOA010000016">
    <property type="protein sequence ID" value="MCY0964382.1"/>
    <property type="molecule type" value="Genomic_DNA"/>
</dbReference>
<dbReference type="Gene3D" id="2.160.20.80">
    <property type="entry name" value="E3 ubiquitin-protein ligase SopA"/>
    <property type="match status" value="1"/>
</dbReference>
<sequence>MTTSPAISQDPLYQKLRNDDVAGFNQAIKAGQTCDLRGMDLRGLDLRGLLLSGMDIRDCYLRGADLRGIDFRGCNLDGVSLANARISGCYFPAELSADEIRMSVELGTRLRHSRSE</sequence>
<dbReference type="AlphaFoldDB" id="A0A9X3EB59"/>
<organism evidence="1 2">
    <name type="scientific">Parathalassolituus penaei</name>
    <dbReference type="NCBI Taxonomy" id="2997323"/>
    <lineage>
        <taxon>Bacteria</taxon>
        <taxon>Pseudomonadati</taxon>
        <taxon>Pseudomonadota</taxon>
        <taxon>Gammaproteobacteria</taxon>
        <taxon>Oceanospirillales</taxon>
        <taxon>Oceanospirillaceae</taxon>
        <taxon>Parathalassolituus</taxon>
    </lineage>
</organism>
<protein>
    <submittedName>
        <fullName evidence="1">Pentapeptide repeat-containing protein</fullName>
    </submittedName>
</protein>
<dbReference type="SUPFAM" id="SSF141571">
    <property type="entry name" value="Pentapeptide repeat-like"/>
    <property type="match status" value="1"/>
</dbReference>
<keyword evidence="2" id="KW-1185">Reference proteome</keyword>
<dbReference type="Proteomes" id="UP001150830">
    <property type="component" value="Unassembled WGS sequence"/>
</dbReference>